<evidence type="ECO:0000256" key="5">
    <source>
        <dbReference type="ARBA" id="ARBA00022574"/>
    </source>
</evidence>
<evidence type="ECO:0000313" key="17">
    <source>
        <dbReference type="Proteomes" id="UP000800235"/>
    </source>
</evidence>
<evidence type="ECO:0000256" key="1">
    <source>
        <dbReference type="ARBA" id="ARBA00004240"/>
    </source>
</evidence>
<keyword evidence="6" id="KW-0677">Repeat</keyword>
<dbReference type="InterPro" id="IPR015943">
    <property type="entry name" value="WD40/YVTN_repeat-like_dom_sf"/>
</dbReference>
<keyword evidence="10" id="KW-0446">Lipid-binding</keyword>
<evidence type="ECO:0000313" key="16">
    <source>
        <dbReference type="EMBL" id="KAF2431106.1"/>
    </source>
</evidence>
<gene>
    <name evidence="16" type="ORF">EJ08DRAFT_733614</name>
</gene>
<feature type="domain" description="SSD" evidence="15">
    <location>
        <begin position="281"/>
        <end position="438"/>
    </location>
</feature>
<evidence type="ECO:0000256" key="6">
    <source>
        <dbReference type="ARBA" id="ARBA00022737"/>
    </source>
</evidence>
<keyword evidence="11 14" id="KW-0472">Membrane</keyword>
<organism evidence="16 17">
    <name type="scientific">Tothia fuscella</name>
    <dbReference type="NCBI Taxonomy" id="1048955"/>
    <lineage>
        <taxon>Eukaryota</taxon>
        <taxon>Fungi</taxon>
        <taxon>Dikarya</taxon>
        <taxon>Ascomycota</taxon>
        <taxon>Pezizomycotina</taxon>
        <taxon>Dothideomycetes</taxon>
        <taxon>Pleosporomycetidae</taxon>
        <taxon>Venturiales</taxon>
        <taxon>Cylindrosympodiaceae</taxon>
        <taxon>Tothia</taxon>
    </lineage>
</organism>
<sequence length="1150" mass="126901">MIWFLLYPFRGTTEPPVLAPTHPLRRTFYKYGSATARHWLAFILCSVAIAVLFCYPVFFLYENPTTGFSKLPYHVWTSARLYDGEPGTKADVEIRQVWVHGSYMRALEQGVLLETLRIQDTIVKSGIANGYESTDDDDNASTTKAGEDDGHCHSPIEEGASWGFHSPLMFWNCSSSAVSSDANVLNTINNQTHRRSYLDLTLRPTSVFAGKSFDRNQVIAADALVITLFDRAGNGTYQEWDDRLSLLAKGVPKRWSMYPRDGQLTNSRLYEFQQKPMSIQDNILLGISYLLMGVYVLISLGKLRAVKSKVGLIVTAIFELVVSITASFSICGILHIDLARIPDAAYPFVVLVMGLENMFRLITAVLSQPPEQLIIPRIASAVGEVGHLSLATAAQMLFTLWILAKFAPSVSAFCTFAAVALIFDFILHFTFFLAVLGVDVRRMELGDSLERANIKGQPGQRLSAAKIERHYWFNALLQGQLPFSSRIAGSAISISFILGLNMHFYESGSMLWSLVQSLKSMVYSRSLQNIHFSPPPPINQARTPAAWLRIQDYRYAQEVLEFVKPKAHNIIARVYDPLTIVLHHSDRSGVPAKANSGFFYFWSLAQKHLYPFALAIIFSVATVTLLMQYMLWNELPEDEPEEESAPSILSIMTLPKAHRIDVIKLATCGKGHLVSVSLDRLVSISLYDPTTHTYSLAVLSTAALTPPLWPIVAITIDDTGTWAALCNGAGDVAFWNIAETQLSHQVKLPPLWESHPDAFQLLSTMKTGVEMMSLMVVNSDGLTLEVDLISGNMINSFEISQEKLVCASAFTQKSGNTIVALNRSGAVCLAVKVAGEEWDVAEIANTDAQLAATSEEGKVKSITVVPLLNAVALVRLRIVSLVDVETKALIYTFPRLFIKGRTLRVFHSTKKECPYCHSTAVHSLSLAYTDFESLSCVMRTYTQSENSNNLICLAPAPGRNCKGLSRAKETQHIVKLPGSWEATGDQSVIGIRMRPTLEEWLSSSSSGNANASGADITNKAAAPVKFKNRSYRKDSKTANGNLPKINYQGDMNSEWETWTLSSTGEFQTQSLDTQANAGAQSIGEDDLFVASPGPMTKLGNRSVAVGFGNRVKVVMVGNERFEQDVDLHQDLAHAQGGKARRRRTAKGKGV</sequence>
<dbReference type="InterPro" id="IPR011044">
    <property type="entry name" value="Quino_amine_DH_bsu"/>
</dbReference>
<feature type="transmembrane region" description="Helical" evidence="14">
    <location>
        <begin position="378"/>
        <end position="404"/>
    </location>
</feature>
<dbReference type="PANTHER" id="PTHR46378:SF1">
    <property type="entry name" value="STEROL REGULATORY ELEMENT-BINDING PROTEIN CLEAVAGE-ACTIVATING PROTEIN"/>
    <property type="match status" value="1"/>
</dbReference>
<evidence type="ECO:0000256" key="11">
    <source>
        <dbReference type="ARBA" id="ARBA00023136"/>
    </source>
</evidence>
<dbReference type="Gene3D" id="2.130.10.10">
    <property type="entry name" value="YVTN repeat-like/Quinoprotein amine dehydrogenase"/>
    <property type="match status" value="1"/>
</dbReference>
<dbReference type="GO" id="GO:0032934">
    <property type="term" value="F:sterol binding"/>
    <property type="evidence" value="ECO:0007669"/>
    <property type="project" value="InterPro"/>
</dbReference>
<evidence type="ECO:0000256" key="10">
    <source>
        <dbReference type="ARBA" id="ARBA00023121"/>
    </source>
</evidence>
<feature type="transmembrane region" description="Helical" evidence="14">
    <location>
        <begin position="39"/>
        <end position="61"/>
    </location>
</feature>
<accession>A0A9P4TZ79</accession>
<keyword evidence="12" id="KW-0753">Steroid metabolism</keyword>
<keyword evidence="14" id="KW-0812">Transmembrane</keyword>
<dbReference type="GO" id="GO:0005789">
    <property type="term" value="C:endoplasmic reticulum membrane"/>
    <property type="evidence" value="ECO:0007669"/>
    <property type="project" value="InterPro"/>
</dbReference>
<evidence type="ECO:0000259" key="15">
    <source>
        <dbReference type="PROSITE" id="PS50156"/>
    </source>
</evidence>
<dbReference type="InterPro" id="IPR000731">
    <property type="entry name" value="SSD"/>
</dbReference>
<name>A0A9P4TZ79_9PEZI</name>
<dbReference type="PANTHER" id="PTHR46378">
    <property type="entry name" value="STEROL REGULATORY ELEMENT-BINDING PROTEIN CLEAVAGE-ACTIVATING PROTEIN"/>
    <property type="match status" value="1"/>
</dbReference>
<dbReference type="PROSITE" id="PS50156">
    <property type="entry name" value="SSD"/>
    <property type="match status" value="1"/>
</dbReference>
<evidence type="ECO:0000256" key="14">
    <source>
        <dbReference type="SAM" id="Phobius"/>
    </source>
</evidence>
<dbReference type="GO" id="GO:0045540">
    <property type="term" value="P:regulation of cholesterol biosynthetic process"/>
    <property type="evidence" value="ECO:0007669"/>
    <property type="project" value="TreeGrafter"/>
</dbReference>
<feature type="region of interest" description="Disordered" evidence="13">
    <location>
        <begin position="133"/>
        <end position="152"/>
    </location>
</feature>
<evidence type="ECO:0000256" key="4">
    <source>
        <dbReference type="ARBA" id="ARBA00019541"/>
    </source>
</evidence>
<dbReference type="InterPro" id="IPR053958">
    <property type="entry name" value="HMGCR/SNAP/NPC1-like_SSD"/>
</dbReference>
<dbReference type="EMBL" id="MU007034">
    <property type="protein sequence ID" value="KAF2431106.1"/>
    <property type="molecule type" value="Genomic_DNA"/>
</dbReference>
<dbReference type="OrthoDB" id="1914839at2759"/>
<proteinExistence type="inferred from homology"/>
<keyword evidence="7" id="KW-0256">Endoplasmic reticulum</keyword>
<evidence type="ECO:0000256" key="12">
    <source>
        <dbReference type="ARBA" id="ARBA00023221"/>
    </source>
</evidence>
<evidence type="ECO:0000256" key="7">
    <source>
        <dbReference type="ARBA" id="ARBA00022824"/>
    </source>
</evidence>
<keyword evidence="14" id="KW-1133">Transmembrane helix</keyword>
<feature type="transmembrane region" description="Helical" evidence="14">
    <location>
        <begin position="410"/>
        <end position="436"/>
    </location>
</feature>
<dbReference type="Proteomes" id="UP000800235">
    <property type="component" value="Unassembled WGS sequence"/>
</dbReference>
<evidence type="ECO:0000256" key="2">
    <source>
        <dbReference type="ARBA" id="ARBA00004394"/>
    </source>
</evidence>
<protein>
    <recommendedName>
        <fullName evidence="4">Sterol regulatory element-binding protein cleavage-activating protein</fullName>
    </recommendedName>
</protein>
<dbReference type="InterPro" id="IPR030225">
    <property type="entry name" value="SCAP"/>
</dbReference>
<feature type="transmembrane region" description="Helical" evidence="14">
    <location>
        <begin position="312"/>
        <end position="336"/>
    </location>
</feature>
<feature type="transmembrane region" description="Helical" evidence="14">
    <location>
        <begin position="348"/>
        <end position="366"/>
    </location>
</feature>
<evidence type="ECO:0000256" key="13">
    <source>
        <dbReference type="SAM" id="MobiDB-lite"/>
    </source>
</evidence>
<dbReference type="GO" id="GO:0032933">
    <property type="term" value="P:SREBP signaling pathway"/>
    <property type="evidence" value="ECO:0007669"/>
    <property type="project" value="InterPro"/>
</dbReference>
<reference evidence="16" key="1">
    <citation type="journal article" date="2020" name="Stud. Mycol.">
        <title>101 Dothideomycetes genomes: a test case for predicting lifestyles and emergence of pathogens.</title>
        <authorList>
            <person name="Haridas S."/>
            <person name="Albert R."/>
            <person name="Binder M."/>
            <person name="Bloem J."/>
            <person name="Labutti K."/>
            <person name="Salamov A."/>
            <person name="Andreopoulos B."/>
            <person name="Baker S."/>
            <person name="Barry K."/>
            <person name="Bills G."/>
            <person name="Bluhm B."/>
            <person name="Cannon C."/>
            <person name="Castanera R."/>
            <person name="Culley D."/>
            <person name="Daum C."/>
            <person name="Ezra D."/>
            <person name="Gonzalez J."/>
            <person name="Henrissat B."/>
            <person name="Kuo A."/>
            <person name="Liang C."/>
            <person name="Lipzen A."/>
            <person name="Lutzoni F."/>
            <person name="Magnuson J."/>
            <person name="Mondo S."/>
            <person name="Nolan M."/>
            <person name="Ohm R."/>
            <person name="Pangilinan J."/>
            <person name="Park H.-J."/>
            <person name="Ramirez L."/>
            <person name="Alfaro M."/>
            <person name="Sun H."/>
            <person name="Tritt A."/>
            <person name="Yoshinaga Y."/>
            <person name="Zwiers L.-H."/>
            <person name="Turgeon B."/>
            <person name="Goodwin S."/>
            <person name="Spatafora J."/>
            <person name="Crous P."/>
            <person name="Grigoriev I."/>
        </authorList>
    </citation>
    <scope>NUCLEOTIDE SEQUENCE</scope>
    <source>
        <strain evidence="16">CBS 130266</strain>
    </source>
</reference>
<comment type="caution">
    <text evidence="16">The sequence shown here is derived from an EMBL/GenBank/DDBJ whole genome shotgun (WGS) entry which is preliminary data.</text>
</comment>
<keyword evidence="8" id="KW-0333">Golgi apparatus</keyword>
<dbReference type="GO" id="GO:0032936">
    <property type="term" value="C:SREBP-SCAP complex"/>
    <property type="evidence" value="ECO:0007669"/>
    <property type="project" value="TreeGrafter"/>
</dbReference>
<dbReference type="GO" id="GO:0008202">
    <property type="term" value="P:steroid metabolic process"/>
    <property type="evidence" value="ECO:0007669"/>
    <property type="project" value="UniProtKB-KW"/>
</dbReference>
<dbReference type="SUPFAM" id="SSF50969">
    <property type="entry name" value="YVTN repeat-like/Quinoprotein amine dehydrogenase"/>
    <property type="match status" value="1"/>
</dbReference>
<feature type="transmembrane region" description="Helical" evidence="14">
    <location>
        <begin position="609"/>
        <end position="632"/>
    </location>
</feature>
<comment type="subcellular location">
    <subcellularLocation>
        <location evidence="1">Endoplasmic reticulum</location>
    </subcellularLocation>
    <subcellularLocation>
        <location evidence="2">Golgi apparatus membrane</location>
    </subcellularLocation>
</comment>
<feature type="transmembrane region" description="Helical" evidence="14">
    <location>
        <begin position="283"/>
        <end position="300"/>
    </location>
</feature>
<evidence type="ECO:0000256" key="9">
    <source>
        <dbReference type="ARBA" id="ARBA00023098"/>
    </source>
</evidence>
<dbReference type="Pfam" id="PF12349">
    <property type="entry name" value="Sterol-sensing"/>
    <property type="match status" value="1"/>
</dbReference>
<dbReference type="AlphaFoldDB" id="A0A9P4TZ79"/>
<comment type="similarity">
    <text evidence="3">Belongs to the WD repeat SCAP family.</text>
</comment>
<keyword evidence="17" id="KW-1185">Reference proteome</keyword>
<evidence type="ECO:0000256" key="8">
    <source>
        <dbReference type="ARBA" id="ARBA00023034"/>
    </source>
</evidence>
<keyword evidence="9" id="KW-0443">Lipid metabolism</keyword>
<evidence type="ECO:0000256" key="3">
    <source>
        <dbReference type="ARBA" id="ARBA00007410"/>
    </source>
</evidence>
<dbReference type="GO" id="GO:0000139">
    <property type="term" value="C:Golgi membrane"/>
    <property type="evidence" value="ECO:0007669"/>
    <property type="project" value="UniProtKB-SubCell"/>
</dbReference>
<keyword evidence="5" id="KW-0853">WD repeat</keyword>